<evidence type="ECO:0000256" key="1">
    <source>
        <dbReference type="ARBA" id="ARBA00006721"/>
    </source>
</evidence>
<feature type="region of interest" description="Disordered" evidence="4">
    <location>
        <begin position="153"/>
        <end position="180"/>
    </location>
</feature>
<keyword evidence="8" id="KW-1185">Reference proteome</keyword>
<dbReference type="AlphaFoldDB" id="A0AAN7CQA6"/>
<evidence type="ECO:0000256" key="4">
    <source>
        <dbReference type="SAM" id="MobiDB-lite"/>
    </source>
</evidence>
<gene>
    <name evidence="7" type="ORF">C7999DRAFT_15546</name>
</gene>
<evidence type="ECO:0000259" key="6">
    <source>
        <dbReference type="Pfam" id="PF01755"/>
    </source>
</evidence>
<protein>
    <submittedName>
        <fullName evidence="7">Glycosyltransferase</fullName>
    </submittedName>
</protein>
<dbReference type="Pfam" id="PF01755">
    <property type="entry name" value="Glyco_transf_25"/>
    <property type="match status" value="1"/>
</dbReference>
<organism evidence="7 8">
    <name type="scientific">Corynascus novoguineensis</name>
    <dbReference type="NCBI Taxonomy" id="1126955"/>
    <lineage>
        <taxon>Eukaryota</taxon>
        <taxon>Fungi</taxon>
        <taxon>Dikarya</taxon>
        <taxon>Ascomycota</taxon>
        <taxon>Pezizomycotina</taxon>
        <taxon>Sordariomycetes</taxon>
        <taxon>Sordariomycetidae</taxon>
        <taxon>Sordariales</taxon>
        <taxon>Chaetomiaceae</taxon>
        <taxon>Corynascus</taxon>
    </lineage>
</organism>
<dbReference type="PANTHER" id="PTHR10730">
    <property type="entry name" value="PROCOLLAGEN-LYSINE,2-OXOGLUTARATE 5-DIOXYGENASE/GLYCOSYLTRANSFERASE 25 FAMILY MEMBER"/>
    <property type="match status" value="1"/>
</dbReference>
<dbReference type="Proteomes" id="UP001303647">
    <property type="component" value="Unassembled WGS sequence"/>
</dbReference>
<evidence type="ECO:0000256" key="3">
    <source>
        <dbReference type="ARBA" id="ARBA00022679"/>
    </source>
</evidence>
<evidence type="ECO:0000256" key="5">
    <source>
        <dbReference type="SAM" id="SignalP"/>
    </source>
</evidence>
<name>A0AAN7CQA6_9PEZI</name>
<keyword evidence="5" id="KW-0732">Signal</keyword>
<feature type="chain" id="PRO_5042840250" evidence="5">
    <location>
        <begin position="23"/>
        <end position="395"/>
    </location>
</feature>
<evidence type="ECO:0000256" key="2">
    <source>
        <dbReference type="ARBA" id="ARBA00022676"/>
    </source>
</evidence>
<dbReference type="InterPro" id="IPR002654">
    <property type="entry name" value="Glyco_trans_25"/>
</dbReference>
<accession>A0AAN7CQA6</accession>
<keyword evidence="3" id="KW-0808">Transferase</keyword>
<feature type="signal peptide" evidence="5">
    <location>
        <begin position="1"/>
        <end position="22"/>
    </location>
</feature>
<evidence type="ECO:0000313" key="7">
    <source>
        <dbReference type="EMBL" id="KAK4246315.1"/>
    </source>
</evidence>
<dbReference type="InterPro" id="IPR050757">
    <property type="entry name" value="Collagen_mod_GT25"/>
</dbReference>
<proteinExistence type="inferred from homology"/>
<evidence type="ECO:0000313" key="8">
    <source>
        <dbReference type="Proteomes" id="UP001303647"/>
    </source>
</evidence>
<keyword evidence="2" id="KW-0328">Glycosyltransferase</keyword>
<dbReference type="EMBL" id="MU857677">
    <property type="protein sequence ID" value="KAK4246315.1"/>
    <property type="molecule type" value="Genomic_DNA"/>
</dbReference>
<comment type="caution">
    <text evidence="7">The sequence shown here is derived from an EMBL/GenBank/DDBJ whole genome shotgun (WGS) entry which is preliminary data.</text>
</comment>
<feature type="domain" description="Glycosyl transferase family 25" evidence="6">
    <location>
        <begin position="45"/>
        <end position="282"/>
    </location>
</feature>
<reference evidence="7" key="2">
    <citation type="submission" date="2023-05" db="EMBL/GenBank/DDBJ databases">
        <authorList>
            <consortium name="Lawrence Berkeley National Laboratory"/>
            <person name="Steindorff A."/>
            <person name="Hensen N."/>
            <person name="Bonometti L."/>
            <person name="Westerberg I."/>
            <person name="Brannstrom I.O."/>
            <person name="Guillou S."/>
            <person name="Cros-Aarteil S."/>
            <person name="Calhoun S."/>
            <person name="Haridas S."/>
            <person name="Kuo A."/>
            <person name="Mondo S."/>
            <person name="Pangilinan J."/>
            <person name="Riley R."/>
            <person name="Labutti K."/>
            <person name="Andreopoulos B."/>
            <person name="Lipzen A."/>
            <person name="Chen C."/>
            <person name="Yanf M."/>
            <person name="Daum C."/>
            <person name="Ng V."/>
            <person name="Clum A."/>
            <person name="Ohm R."/>
            <person name="Martin F."/>
            <person name="Silar P."/>
            <person name="Natvig D."/>
            <person name="Lalanne C."/>
            <person name="Gautier V."/>
            <person name="Ament-Velasquez S.L."/>
            <person name="Kruys A."/>
            <person name="Hutchinson M.I."/>
            <person name="Powell A.J."/>
            <person name="Barry K."/>
            <person name="Miller A.N."/>
            <person name="Grigoriev I.V."/>
            <person name="Debuchy R."/>
            <person name="Gladieux P."/>
            <person name="Thoren M.H."/>
            <person name="Johannesson H."/>
        </authorList>
    </citation>
    <scope>NUCLEOTIDE SEQUENCE</scope>
    <source>
        <strain evidence="7">CBS 359.72</strain>
    </source>
</reference>
<dbReference type="PANTHER" id="PTHR10730:SF53">
    <property type="entry name" value="GLYCOSYLTRANSFERASE 25 FAMILY MEMBER"/>
    <property type="match status" value="1"/>
</dbReference>
<dbReference type="CDD" id="cd06532">
    <property type="entry name" value="Glyco_transf_25"/>
    <property type="match status" value="1"/>
</dbReference>
<sequence length="395" mass="44131">MPRHRIAATLLVAVITVFLCFRTPDWPSAFNKPAREILNSTLGFQHIFAINLPARTDRRDALALAAALTGLDITWTSGVAGQDVHDRVLPGDPSVSRQLSFGKRGSWRAHMNVLQRIVDENITSALIIEDDADWDVRLKSQMQVFSQAAKAFTQPSNGQTVAEKHSDPPGQELPLNQLPPHMRKPRLTPYGDNWDVLWLGHCGTSFPDPSTGNIVPSFRVTIRDDETVPYSKHLQPHPFALEDALSEAYPPHTRVVHASSGSICTQAYAVSQQGARKLLWQFGIQSLTTQWDLMLRDWCDGLYDDLSPDSDTPHIEQYSNQLRGPVCITTQPPLFSHHYGKGAASDITAPGGGYVSKNKEMTPYIRLSVRLNMERLVKGQEPTEQWKDDEPQLNE</sequence>
<comment type="similarity">
    <text evidence="1">Belongs to the glycosyltransferase 25 family.</text>
</comment>
<reference evidence="7" key="1">
    <citation type="journal article" date="2023" name="Mol. Phylogenet. Evol.">
        <title>Genome-scale phylogeny and comparative genomics of the fungal order Sordariales.</title>
        <authorList>
            <person name="Hensen N."/>
            <person name="Bonometti L."/>
            <person name="Westerberg I."/>
            <person name="Brannstrom I.O."/>
            <person name="Guillou S."/>
            <person name="Cros-Aarteil S."/>
            <person name="Calhoun S."/>
            <person name="Haridas S."/>
            <person name="Kuo A."/>
            <person name="Mondo S."/>
            <person name="Pangilinan J."/>
            <person name="Riley R."/>
            <person name="LaButti K."/>
            <person name="Andreopoulos B."/>
            <person name="Lipzen A."/>
            <person name="Chen C."/>
            <person name="Yan M."/>
            <person name="Daum C."/>
            <person name="Ng V."/>
            <person name="Clum A."/>
            <person name="Steindorff A."/>
            <person name="Ohm R.A."/>
            <person name="Martin F."/>
            <person name="Silar P."/>
            <person name="Natvig D.O."/>
            <person name="Lalanne C."/>
            <person name="Gautier V."/>
            <person name="Ament-Velasquez S.L."/>
            <person name="Kruys A."/>
            <person name="Hutchinson M.I."/>
            <person name="Powell A.J."/>
            <person name="Barry K."/>
            <person name="Miller A.N."/>
            <person name="Grigoriev I.V."/>
            <person name="Debuchy R."/>
            <person name="Gladieux P."/>
            <person name="Hiltunen Thoren M."/>
            <person name="Johannesson H."/>
        </authorList>
    </citation>
    <scope>NUCLEOTIDE SEQUENCE</scope>
    <source>
        <strain evidence="7">CBS 359.72</strain>
    </source>
</reference>
<dbReference type="GO" id="GO:0016740">
    <property type="term" value="F:transferase activity"/>
    <property type="evidence" value="ECO:0007669"/>
    <property type="project" value="UniProtKB-KW"/>
</dbReference>